<accession>A0ACB8TRB0</accession>
<evidence type="ECO:0000313" key="1">
    <source>
        <dbReference type="EMBL" id="KAI0084597.1"/>
    </source>
</evidence>
<gene>
    <name evidence="1" type="ORF">BDY19DRAFT_1051114</name>
</gene>
<proteinExistence type="predicted"/>
<dbReference type="Proteomes" id="UP001055072">
    <property type="component" value="Unassembled WGS sequence"/>
</dbReference>
<organism evidence="1 2">
    <name type="scientific">Irpex rosettiformis</name>
    <dbReference type="NCBI Taxonomy" id="378272"/>
    <lineage>
        <taxon>Eukaryota</taxon>
        <taxon>Fungi</taxon>
        <taxon>Dikarya</taxon>
        <taxon>Basidiomycota</taxon>
        <taxon>Agaricomycotina</taxon>
        <taxon>Agaricomycetes</taxon>
        <taxon>Polyporales</taxon>
        <taxon>Irpicaceae</taxon>
        <taxon>Irpex</taxon>
    </lineage>
</organism>
<protein>
    <submittedName>
        <fullName evidence="1">Uncharacterized protein</fullName>
    </submittedName>
</protein>
<evidence type="ECO:0000313" key="2">
    <source>
        <dbReference type="Proteomes" id="UP001055072"/>
    </source>
</evidence>
<dbReference type="EMBL" id="MU274940">
    <property type="protein sequence ID" value="KAI0084597.1"/>
    <property type="molecule type" value="Genomic_DNA"/>
</dbReference>
<sequence length="204" mass="23788">MASNKPVFVKKGRVQQTPEIAKILEERYQPSRVQPPNTHPILQAVPKLAYYGVGVTADELEEYVLGPSNLYRSDPRFGADILVRRLSKKVGFRLKLEVLVSPKYDMAISFYSNYEFEDKQLPYENEQTKIYTIMRILGLPKERCGEWHYAYDCGTFDLRTKPWERPTQKEWDTIKRLYAEDGVDMEKALGCTYALRVIRDSVYC</sequence>
<keyword evidence="2" id="KW-1185">Reference proteome</keyword>
<name>A0ACB8TRB0_9APHY</name>
<comment type="caution">
    <text evidence="1">The sequence shown here is derived from an EMBL/GenBank/DDBJ whole genome shotgun (WGS) entry which is preliminary data.</text>
</comment>
<reference evidence="1" key="1">
    <citation type="journal article" date="2021" name="Environ. Microbiol.">
        <title>Gene family expansions and transcriptome signatures uncover fungal adaptations to wood decay.</title>
        <authorList>
            <person name="Hage H."/>
            <person name="Miyauchi S."/>
            <person name="Viragh M."/>
            <person name="Drula E."/>
            <person name="Min B."/>
            <person name="Chaduli D."/>
            <person name="Navarro D."/>
            <person name="Favel A."/>
            <person name="Norest M."/>
            <person name="Lesage-Meessen L."/>
            <person name="Balint B."/>
            <person name="Merenyi Z."/>
            <person name="de Eugenio L."/>
            <person name="Morin E."/>
            <person name="Martinez A.T."/>
            <person name="Baldrian P."/>
            <person name="Stursova M."/>
            <person name="Martinez M.J."/>
            <person name="Novotny C."/>
            <person name="Magnuson J.K."/>
            <person name="Spatafora J.W."/>
            <person name="Maurice S."/>
            <person name="Pangilinan J."/>
            <person name="Andreopoulos W."/>
            <person name="LaButti K."/>
            <person name="Hundley H."/>
            <person name="Na H."/>
            <person name="Kuo A."/>
            <person name="Barry K."/>
            <person name="Lipzen A."/>
            <person name="Henrissat B."/>
            <person name="Riley R."/>
            <person name="Ahrendt S."/>
            <person name="Nagy L.G."/>
            <person name="Grigoriev I.V."/>
            <person name="Martin F."/>
            <person name="Rosso M.N."/>
        </authorList>
    </citation>
    <scope>NUCLEOTIDE SEQUENCE</scope>
    <source>
        <strain evidence="1">CBS 384.51</strain>
    </source>
</reference>